<dbReference type="EMBL" id="JBHUCP010000009">
    <property type="protein sequence ID" value="MFD1530917.1"/>
    <property type="molecule type" value="Genomic_DNA"/>
</dbReference>
<keyword evidence="2" id="KW-1133">Transmembrane helix</keyword>
<feature type="region of interest" description="Disordered" evidence="1">
    <location>
        <begin position="41"/>
        <end position="98"/>
    </location>
</feature>
<keyword evidence="2" id="KW-0472">Membrane</keyword>
<keyword evidence="2" id="KW-0812">Transmembrane</keyword>
<reference evidence="4" key="1">
    <citation type="journal article" date="2019" name="Int. J. Syst. Evol. Microbiol.">
        <title>The Global Catalogue of Microorganisms (GCM) 10K type strain sequencing project: providing services to taxonomists for standard genome sequencing and annotation.</title>
        <authorList>
            <consortium name="The Broad Institute Genomics Platform"/>
            <consortium name="The Broad Institute Genome Sequencing Center for Infectious Disease"/>
            <person name="Wu L."/>
            <person name="Ma J."/>
        </authorList>
    </citation>
    <scope>NUCLEOTIDE SEQUENCE [LARGE SCALE GENOMIC DNA]</scope>
    <source>
        <strain evidence="4">JCM 12165</strain>
    </source>
</reference>
<evidence type="ECO:0000256" key="2">
    <source>
        <dbReference type="SAM" id="Phobius"/>
    </source>
</evidence>
<feature type="transmembrane region" description="Helical" evidence="2">
    <location>
        <begin position="12"/>
        <end position="28"/>
    </location>
</feature>
<evidence type="ECO:0000313" key="3">
    <source>
        <dbReference type="EMBL" id="MFD1530917.1"/>
    </source>
</evidence>
<keyword evidence="4" id="KW-1185">Reference proteome</keyword>
<comment type="caution">
    <text evidence="3">The sequence shown here is derived from an EMBL/GenBank/DDBJ whole genome shotgun (WGS) entry which is preliminary data.</text>
</comment>
<sequence length="146" mass="15679">MVRDVDRRGGLRWVLLFVLVAGVAWVAWSRRSTAEVALGNIGAVGAPTLPPTPRRVSERPVAATVDPEPGPDRDPGPEPPGAAAPLPDGSAPGPDYTIKGNAGSMLFHLPSSPYYERTKPALWFRTAEDARAAGFTEWKPKRRATN</sequence>
<evidence type="ECO:0000313" key="4">
    <source>
        <dbReference type="Proteomes" id="UP001597145"/>
    </source>
</evidence>
<evidence type="ECO:0000256" key="1">
    <source>
        <dbReference type="SAM" id="MobiDB-lite"/>
    </source>
</evidence>
<protein>
    <submittedName>
        <fullName evidence="3">Uncharacterized protein</fullName>
    </submittedName>
</protein>
<dbReference type="Proteomes" id="UP001597145">
    <property type="component" value="Unassembled WGS sequence"/>
</dbReference>
<accession>A0ABW4FPH8</accession>
<gene>
    <name evidence="3" type="ORF">ACFSCY_15860</name>
</gene>
<organism evidence="3 4">
    <name type="scientific">Pseudonocardia aurantiaca</name>
    <dbReference type="NCBI Taxonomy" id="75290"/>
    <lineage>
        <taxon>Bacteria</taxon>
        <taxon>Bacillati</taxon>
        <taxon>Actinomycetota</taxon>
        <taxon>Actinomycetes</taxon>
        <taxon>Pseudonocardiales</taxon>
        <taxon>Pseudonocardiaceae</taxon>
        <taxon>Pseudonocardia</taxon>
    </lineage>
</organism>
<dbReference type="RefSeq" id="WP_343970909.1">
    <property type="nucleotide sequence ID" value="NZ_BAAAJG010000002.1"/>
</dbReference>
<name>A0ABW4FPH8_9PSEU</name>
<feature type="compositionally biased region" description="Low complexity" evidence="1">
    <location>
        <begin position="83"/>
        <end position="95"/>
    </location>
</feature>
<proteinExistence type="predicted"/>